<keyword evidence="3" id="KW-1185">Reference proteome</keyword>
<reference evidence="2 3" key="1">
    <citation type="submission" date="2016-11" db="EMBL/GenBank/DDBJ databases">
        <authorList>
            <person name="Jaros S."/>
            <person name="Januszkiewicz K."/>
            <person name="Wedrychowicz H."/>
        </authorList>
    </citation>
    <scope>NUCLEOTIDE SEQUENCE [LARGE SCALE GENOMIC DNA]</scope>
    <source>
        <strain evidence="2 3">DSM 19436</strain>
    </source>
</reference>
<dbReference type="RefSeq" id="WP_073052048.1">
    <property type="nucleotide sequence ID" value="NZ_FQUP01000001.1"/>
</dbReference>
<dbReference type="AlphaFoldDB" id="A0A1M4YG17"/>
<dbReference type="OrthoDB" id="8404389at2"/>
<dbReference type="EMBL" id="FQUP01000001">
    <property type="protein sequence ID" value="SHF04619.1"/>
    <property type="molecule type" value="Genomic_DNA"/>
</dbReference>
<evidence type="ECO:0000313" key="2">
    <source>
        <dbReference type="EMBL" id="SHF04619.1"/>
    </source>
</evidence>
<feature type="region of interest" description="Disordered" evidence="1">
    <location>
        <begin position="121"/>
        <end position="152"/>
    </location>
</feature>
<evidence type="ECO:0000313" key="3">
    <source>
        <dbReference type="Proteomes" id="UP000184485"/>
    </source>
</evidence>
<accession>A0A1M4YG17</accession>
<name>A0A1M4YG17_9HYPH</name>
<protein>
    <submittedName>
        <fullName evidence="2">Uncharacterized protein</fullName>
    </submittedName>
</protein>
<proteinExistence type="predicted"/>
<sequence length="257" mass="29207">MSEDNATSLATRKFEFEDIVNADPLCPPAALKVVRAYLGFIKDFERDAVYRSLIDLQVATGLSRRHLIDTRRLLIKLGYLEEAAKSRTGVARYRFRKPRENLVLDHQLEAREKLREIEAERQESQRLRRRHHVSEDSSLTTPDPVSEDSSRTQAACECRNLTYVSEDSAPNYLEEYLEDSLSEQEGSIRIEDTREPGDGSQHVPYPPPQTVDDLEQQLADLFDGCQLSPNLLVGMRKLLIAGRLTPAIVAQQRKVAS</sequence>
<dbReference type="STRING" id="1122133.SAMN02745157_1510"/>
<evidence type="ECO:0000256" key="1">
    <source>
        <dbReference type="SAM" id="MobiDB-lite"/>
    </source>
</evidence>
<dbReference type="Proteomes" id="UP000184485">
    <property type="component" value="Unassembled WGS sequence"/>
</dbReference>
<organism evidence="2 3">
    <name type="scientific">Kaistia soli DSM 19436</name>
    <dbReference type="NCBI Taxonomy" id="1122133"/>
    <lineage>
        <taxon>Bacteria</taxon>
        <taxon>Pseudomonadati</taxon>
        <taxon>Pseudomonadota</taxon>
        <taxon>Alphaproteobacteria</taxon>
        <taxon>Hyphomicrobiales</taxon>
        <taxon>Kaistiaceae</taxon>
        <taxon>Kaistia</taxon>
    </lineage>
</organism>
<gene>
    <name evidence="2" type="ORF">SAMN02745157_1510</name>
</gene>